<dbReference type="SUPFAM" id="SSF52833">
    <property type="entry name" value="Thioredoxin-like"/>
    <property type="match status" value="1"/>
</dbReference>
<reference evidence="10" key="1">
    <citation type="journal article" date="2019" name="Int. J. Syst. Evol. Microbiol.">
        <title>The Global Catalogue of Microorganisms (GCM) 10K type strain sequencing project: providing services to taxonomists for standard genome sequencing and annotation.</title>
        <authorList>
            <consortium name="The Broad Institute Genomics Platform"/>
            <consortium name="The Broad Institute Genome Sequencing Center for Infectious Disease"/>
            <person name="Wu L."/>
            <person name="Ma J."/>
        </authorList>
    </citation>
    <scope>NUCLEOTIDE SEQUENCE [LARGE SCALE GENOMIC DNA]</scope>
    <source>
        <strain evidence="10">JCM 9092</strain>
    </source>
</reference>
<protein>
    <recommendedName>
        <fullName evidence="6 7">Thioredoxin</fullName>
    </recommendedName>
</protein>
<dbReference type="CDD" id="cd02947">
    <property type="entry name" value="TRX_family"/>
    <property type="match status" value="1"/>
</dbReference>
<dbReference type="InterPro" id="IPR036249">
    <property type="entry name" value="Thioredoxin-like_sf"/>
</dbReference>
<dbReference type="PROSITE" id="PS51352">
    <property type="entry name" value="THIOREDOXIN_2"/>
    <property type="match status" value="1"/>
</dbReference>
<keyword evidence="2" id="KW-0813">Transport</keyword>
<organism evidence="9 10">
    <name type="scientific">Streptomyces rectiviolaceus</name>
    <dbReference type="NCBI Taxonomy" id="332591"/>
    <lineage>
        <taxon>Bacteria</taxon>
        <taxon>Bacillati</taxon>
        <taxon>Actinomycetota</taxon>
        <taxon>Actinomycetes</taxon>
        <taxon>Kitasatosporales</taxon>
        <taxon>Streptomycetaceae</taxon>
        <taxon>Streptomyces</taxon>
    </lineage>
</organism>
<dbReference type="PRINTS" id="PR00421">
    <property type="entry name" value="THIOREDOXIN"/>
</dbReference>
<evidence type="ECO:0000256" key="3">
    <source>
        <dbReference type="ARBA" id="ARBA00022982"/>
    </source>
</evidence>
<dbReference type="InterPro" id="IPR013766">
    <property type="entry name" value="Thioredoxin_domain"/>
</dbReference>
<keyword evidence="5" id="KW-0676">Redox-active center</keyword>
<dbReference type="NCBIfam" id="TIGR01068">
    <property type="entry name" value="thioredoxin"/>
    <property type="match status" value="1"/>
</dbReference>
<keyword evidence="10" id="KW-1185">Reference proteome</keyword>
<sequence>MGMVKADGVAEVTDADFEGEVLKADLPVLVEFGAEWCGPCRQLAPVLSEISREEAERLKIVQLDVDHNPETALAYGILSVPSLLVFRGGEPVKSMVGARPKRKLLAELAEAEVL</sequence>
<feature type="domain" description="Thioredoxin" evidence="8">
    <location>
        <begin position="1"/>
        <end position="113"/>
    </location>
</feature>
<dbReference type="PIRSF" id="PIRSF000077">
    <property type="entry name" value="Thioredoxin"/>
    <property type="match status" value="1"/>
</dbReference>
<evidence type="ECO:0000256" key="7">
    <source>
        <dbReference type="PIRNR" id="PIRNR000077"/>
    </source>
</evidence>
<dbReference type="PANTHER" id="PTHR45663:SF11">
    <property type="entry name" value="GEO12009P1"/>
    <property type="match status" value="1"/>
</dbReference>
<comment type="similarity">
    <text evidence="1 7">Belongs to the thioredoxin family.</text>
</comment>
<evidence type="ECO:0000256" key="2">
    <source>
        <dbReference type="ARBA" id="ARBA00022448"/>
    </source>
</evidence>
<dbReference type="Pfam" id="PF00085">
    <property type="entry name" value="Thioredoxin"/>
    <property type="match status" value="1"/>
</dbReference>
<dbReference type="Gene3D" id="3.40.30.10">
    <property type="entry name" value="Glutaredoxin"/>
    <property type="match status" value="1"/>
</dbReference>
<evidence type="ECO:0000256" key="5">
    <source>
        <dbReference type="ARBA" id="ARBA00023284"/>
    </source>
</evidence>
<evidence type="ECO:0000313" key="9">
    <source>
        <dbReference type="EMBL" id="GAA3085828.1"/>
    </source>
</evidence>
<keyword evidence="3" id="KW-0249">Electron transport</keyword>
<comment type="caution">
    <text evidence="9">The sequence shown here is derived from an EMBL/GenBank/DDBJ whole genome shotgun (WGS) entry which is preliminary data.</text>
</comment>
<dbReference type="EMBL" id="BAAAUG010000016">
    <property type="protein sequence ID" value="GAA3085828.1"/>
    <property type="molecule type" value="Genomic_DNA"/>
</dbReference>
<accession>A0ABP6M782</accession>
<dbReference type="InterPro" id="IPR005746">
    <property type="entry name" value="Thioredoxin"/>
</dbReference>
<evidence type="ECO:0000259" key="8">
    <source>
        <dbReference type="PROSITE" id="PS51352"/>
    </source>
</evidence>
<evidence type="ECO:0000256" key="6">
    <source>
        <dbReference type="NCBIfam" id="TIGR01068"/>
    </source>
</evidence>
<keyword evidence="4" id="KW-1015">Disulfide bond</keyword>
<dbReference type="PANTHER" id="PTHR45663">
    <property type="entry name" value="GEO12009P1"/>
    <property type="match status" value="1"/>
</dbReference>
<evidence type="ECO:0000256" key="1">
    <source>
        <dbReference type="ARBA" id="ARBA00008987"/>
    </source>
</evidence>
<gene>
    <name evidence="9" type="ORF">GCM10010449_06850</name>
</gene>
<name>A0ABP6M782_9ACTN</name>
<proteinExistence type="inferred from homology"/>
<evidence type="ECO:0000313" key="10">
    <source>
        <dbReference type="Proteomes" id="UP001501637"/>
    </source>
</evidence>
<dbReference type="Proteomes" id="UP001501637">
    <property type="component" value="Unassembled WGS sequence"/>
</dbReference>
<evidence type="ECO:0000256" key="4">
    <source>
        <dbReference type="ARBA" id="ARBA00023157"/>
    </source>
</evidence>